<dbReference type="SUPFAM" id="SSF49899">
    <property type="entry name" value="Concanavalin A-like lectins/glucanases"/>
    <property type="match status" value="1"/>
</dbReference>
<dbReference type="AlphaFoldDB" id="A0A2A4JI75"/>
<dbReference type="InterPro" id="IPR043030">
    <property type="entry name" value="BGBP_N_sf"/>
</dbReference>
<comment type="similarity">
    <text evidence="1">Belongs to the insect beta-1,3-glucan binding protein family.</text>
</comment>
<dbReference type="PANTHER" id="PTHR10963">
    <property type="entry name" value="GLYCOSYL HYDROLASE-RELATED"/>
    <property type="match status" value="1"/>
</dbReference>
<dbReference type="GO" id="GO:0030246">
    <property type="term" value="F:carbohydrate binding"/>
    <property type="evidence" value="ECO:0007669"/>
    <property type="project" value="InterPro"/>
</dbReference>
<evidence type="ECO:0000259" key="5">
    <source>
        <dbReference type="PROSITE" id="PS51762"/>
    </source>
</evidence>
<organism evidence="7">
    <name type="scientific">Heliothis virescens</name>
    <name type="common">Tobacco budworm moth</name>
    <dbReference type="NCBI Taxonomy" id="7102"/>
    <lineage>
        <taxon>Eukaryota</taxon>
        <taxon>Metazoa</taxon>
        <taxon>Ecdysozoa</taxon>
        <taxon>Arthropoda</taxon>
        <taxon>Hexapoda</taxon>
        <taxon>Insecta</taxon>
        <taxon>Pterygota</taxon>
        <taxon>Neoptera</taxon>
        <taxon>Endopterygota</taxon>
        <taxon>Lepidoptera</taxon>
        <taxon>Glossata</taxon>
        <taxon>Ditrysia</taxon>
        <taxon>Noctuoidea</taxon>
        <taxon>Noctuidae</taxon>
        <taxon>Heliothinae</taxon>
        <taxon>Heliothis</taxon>
    </lineage>
</organism>
<evidence type="ECO:0000256" key="3">
    <source>
        <dbReference type="ARBA" id="ARBA00022859"/>
    </source>
</evidence>
<evidence type="ECO:0000259" key="6">
    <source>
        <dbReference type="PROSITE" id="PS51969"/>
    </source>
</evidence>
<dbReference type="PROSITE" id="PS51762">
    <property type="entry name" value="GH16_2"/>
    <property type="match status" value="1"/>
</dbReference>
<dbReference type="InterPro" id="IPR031756">
    <property type="entry name" value="BGBP_N"/>
</dbReference>
<evidence type="ECO:0000313" key="7">
    <source>
        <dbReference type="EMBL" id="PCG71284.1"/>
    </source>
</evidence>
<keyword evidence="2" id="KW-0399">Innate immunity</keyword>
<gene>
    <name evidence="7" type="ORF">B5V51_2041</name>
</gene>
<dbReference type="GO" id="GO:0005975">
    <property type="term" value="P:carbohydrate metabolic process"/>
    <property type="evidence" value="ECO:0007669"/>
    <property type="project" value="InterPro"/>
</dbReference>
<dbReference type="GO" id="GO:0004553">
    <property type="term" value="F:hydrolase activity, hydrolyzing O-glycosyl compounds"/>
    <property type="evidence" value="ECO:0007669"/>
    <property type="project" value="InterPro"/>
</dbReference>
<dbReference type="Pfam" id="PF00722">
    <property type="entry name" value="Glyco_hydro_16"/>
    <property type="match status" value="1"/>
</dbReference>
<dbReference type="PANTHER" id="PTHR10963:SF60">
    <property type="entry name" value="GRAM-NEGATIVE BACTERIA-BINDING PROTEIN 1-RELATED"/>
    <property type="match status" value="1"/>
</dbReference>
<feature type="domain" description="GH16" evidence="5">
    <location>
        <begin position="192"/>
        <end position="488"/>
    </location>
</feature>
<name>A0A2A4JI75_HELVI</name>
<keyword evidence="3" id="KW-0391">Immunity</keyword>
<dbReference type="InterPro" id="IPR000757">
    <property type="entry name" value="Beta-glucanase-like"/>
</dbReference>
<dbReference type="PROSITE" id="PS51969">
    <property type="entry name" value="CBM39"/>
    <property type="match status" value="1"/>
</dbReference>
<dbReference type="InterPro" id="IPR013320">
    <property type="entry name" value="ConA-like_dom_sf"/>
</dbReference>
<feature type="signal peptide" evidence="4">
    <location>
        <begin position="1"/>
        <end position="23"/>
    </location>
</feature>
<proteinExistence type="inferred from homology"/>
<sequence>MASVSAVVVYIFTILAILCEVKCQVLYVPKIEALSPTELRLTVEYTGFQVFSFQGNINTPIKVGDEGSLSLKLLSRPAESKTSWSTFKDIEPRLKTGDIIYYYVYFITKKGTINYVSDFEYKVTNFVNEDGTSEIIPTSSSSTPTLDTTSNSISHTTPPCTLSITEIKGRKPICKGSLIFNEEFEQSHSKELTQWDPLNQFLAEPDYPFNMYQPYETISLENGSLVIKPVFTDSKLLSNPSLDLADRCTGKFEALECKREGPGIHNAIPPVTTGKITTRTTFSFKYGRVEVRAKLPSGTWILPEINLEPTDHVYGSKNYSSGLVRIAFLQNDGDPGLRKYVVSGLVFSGSNLYSPVSTDFIRLRGDEDWNEDYHVYSVTWTPEKFIFHIDNNEIGHIGYFKSFAEDKAFISHASNWTKGSKMAPFDEMFHVTLGLRVGGVNEFKDSEKKPWKNLASKAMLQFWKAKDEWFPSWTDGAMKIDYVKVYAL</sequence>
<feature type="domain" description="CBM39" evidence="6">
    <location>
        <begin position="24"/>
        <end position="128"/>
    </location>
</feature>
<protein>
    <submittedName>
        <fullName evidence="7">Uncharacterized protein</fullName>
    </submittedName>
</protein>
<dbReference type="Pfam" id="PF15886">
    <property type="entry name" value="CBM39"/>
    <property type="match status" value="1"/>
</dbReference>
<comment type="caution">
    <text evidence="7">The sequence shown here is derived from an EMBL/GenBank/DDBJ whole genome shotgun (WGS) entry which is preliminary data.</text>
</comment>
<dbReference type="Gene3D" id="2.60.120.200">
    <property type="match status" value="1"/>
</dbReference>
<feature type="chain" id="PRO_5012449759" evidence="4">
    <location>
        <begin position="24"/>
        <end position="488"/>
    </location>
</feature>
<evidence type="ECO:0000256" key="1">
    <source>
        <dbReference type="ARBA" id="ARBA00008781"/>
    </source>
</evidence>
<reference evidence="7" key="1">
    <citation type="submission" date="2017-09" db="EMBL/GenBank/DDBJ databases">
        <title>Contemporary evolution of a Lepidopteran species, Heliothis virescens, in response to modern agricultural practices.</title>
        <authorList>
            <person name="Fritz M.L."/>
            <person name="Deyonke A.M."/>
            <person name="Papanicolaou A."/>
            <person name="Micinski S."/>
            <person name="Westbrook J."/>
            <person name="Gould F."/>
        </authorList>
    </citation>
    <scope>NUCLEOTIDE SEQUENCE [LARGE SCALE GENOMIC DNA]</scope>
    <source>
        <strain evidence="7">HvINT-</strain>
        <tissue evidence="7">Whole body</tissue>
    </source>
</reference>
<dbReference type="InterPro" id="IPR050546">
    <property type="entry name" value="Glycosyl_Hydrlase_16"/>
</dbReference>
<dbReference type="Gene3D" id="2.60.40.2140">
    <property type="entry name" value="Beta-1,3-glucan-recognition protein, N-terminal domain"/>
    <property type="match status" value="1"/>
</dbReference>
<keyword evidence="4" id="KW-0732">Signal</keyword>
<evidence type="ECO:0000256" key="2">
    <source>
        <dbReference type="ARBA" id="ARBA00022588"/>
    </source>
</evidence>
<dbReference type="EMBL" id="NWSH01001422">
    <property type="protein sequence ID" value="PCG71284.1"/>
    <property type="molecule type" value="Genomic_DNA"/>
</dbReference>
<dbReference type="STRING" id="7102.A0A2A4JI75"/>
<evidence type="ECO:0000256" key="4">
    <source>
        <dbReference type="SAM" id="SignalP"/>
    </source>
</evidence>
<accession>A0A2A4JI75</accession>
<dbReference type="GO" id="GO:0045087">
    <property type="term" value="P:innate immune response"/>
    <property type="evidence" value="ECO:0007669"/>
    <property type="project" value="UniProtKB-KW"/>
</dbReference>